<comment type="caution">
    <text evidence="3">The sequence shown here is derived from an EMBL/GenBank/DDBJ whole genome shotgun (WGS) entry which is preliminary data.</text>
</comment>
<dbReference type="PANTHER" id="PTHR43298">
    <property type="entry name" value="MULTIDRUG RESISTANCE PROTEIN NORM-RELATED"/>
    <property type="match status" value="1"/>
</dbReference>
<keyword evidence="1" id="KW-0813">Transport</keyword>
<organism evidence="3">
    <name type="scientific">Candidatus Berkiella cookevillensis</name>
    <dbReference type="NCBI Taxonomy" id="437022"/>
    <lineage>
        <taxon>Bacteria</taxon>
        <taxon>Pseudomonadati</taxon>
        <taxon>Pseudomonadota</taxon>
        <taxon>Gammaproteobacteria</taxon>
        <taxon>Candidatus Berkiellales</taxon>
        <taxon>Candidatus Berkiellaceae</taxon>
        <taxon>Candidatus Berkiella</taxon>
    </lineage>
</organism>
<evidence type="ECO:0000313" key="5">
    <source>
        <dbReference type="Proteomes" id="UP000051494"/>
    </source>
</evidence>
<keyword evidence="2" id="KW-0472">Membrane</keyword>
<feature type="transmembrane region" description="Helical" evidence="2">
    <location>
        <begin position="166"/>
        <end position="189"/>
    </location>
</feature>
<evidence type="ECO:0000256" key="1">
    <source>
        <dbReference type="ARBA" id="ARBA00022448"/>
    </source>
</evidence>
<reference evidence="4" key="3">
    <citation type="submission" date="2021-06" db="EMBL/GenBank/DDBJ databases">
        <title>Genomic Description and Analysis of Intracellular Bacteria, Candidatus Berkiella cookevillensis and Candidatus Berkiella aquae.</title>
        <authorList>
            <person name="Kidane D.T."/>
            <person name="Mehari Y.T."/>
            <person name="Rice F.C."/>
            <person name="Arivett B.A."/>
            <person name="Farone A.L."/>
            <person name="Berk S.G."/>
            <person name="Farone M.B."/>
        </authorList>
    </citation>
    <scope>NUCLEOTIDE SEQUENCE</scope>
    <source>
        <strain evidence="4">CC99</strain>
    </source>
</reference>
<evidence type="ECO:0000313" key="4">
    <source>
        <dbReference type="EMBL" id="MCS5708423.1"/>
    </source>
</evidence>
<dbReference type="EMBL" id="LKHV01000001">
    <property type="protein sequence ID" value="KRG19999.1"/>
    <property type="molecule type" value="Genomic_DNA"/>
</dbReference>
<feature type="transmembrane region" description="Helical" evidence="2">
    <location>
        <begin position="320"/>
        <end position="341"/>
    </location>
</feature>
<dbReference type="GO" id="GO:0042910">
    <property type="term" value="F:xenobiotic transmembrane transporter activity"/>
    <property type="evidence" value="ECO:0007669"/>
    <property type="project" value="InterPro"/>
</dbReference>
<feature type="transmembrane region" description="Helical" evidence="2">
    <location>
        <begin position="137"/>
        <end position="159"/>
    </location>
</feature>
<feature type="transmembrane region" description="Helical" evidence="2">
    <location>
        <begin position="63"/>
        <end position="84"/>
    </location>
</feature>
<name>A0A0Q9YHE6_9GAMM</name>
<feature type="transmembrane region" description="Helical" evidence="2">
    <location>
        <begin position="430"/>
        <end position="449"/>
    </location>
</feature>
<dbReference type="AlphaFoldDB" id="A0A0Q9YHE6"/>
<evidence type="ECO:0000256" key="2">
    <source>
        <dbReference type="SAM" id="Phobius"/>
    </source>
</evidence>
<dbReference type="RefSeq" id="WP_083477255.1">
    <property type="nucleotide sequence ID" value="NZ_LKHV02000001.1"/>
</dbReference>
<accession>A0A0Q9YHE6</accession>
<feature type="transmembrane region" description="Helical" evidence="2">
    <location>
        <begin position="398"/>
        <end position="418"/>
    </location>
</feature>
<dbReference type="PANTHER" id="PTHR43298:SF2">
    <property type="entry name" value="FMN_FAD EXPORTER YEEO-RELATED"/>
    <property type="match status" value="1"/>
</dbReference>
<feature type="transmembrane region" description="Helical" evidence="2">
    <location>
        <begin position="23"/>
        <end position="43"/>
    </location>
</feature>
<feature type="transmembrane region" description="Helical" evidence="2">
    <location>
        <begin position="96"/>
        <end position="117"/>
    </location>
</feature>
<proteinExistence type="predicted"/>
<dbReference type="InterPro" id="IPR050222">
    <property type="entry name" value="MATE_MdtK"/>
</dbReference>
<keyword evidence="5" id="KW-1185">Reference proteome</keyword>
<dbReference type="Pfam" id="PF01554">
    <property type="entry name" value="MatE"/>
    <property type="match status" value="2"/>
</dbReference>
<dbReference type="EMBL" id="LKHV02000001">
    <property type="protein sequence ID" value="MCS5708423.1"/>
    <property type="molecule type" value="Genomic_DNA"/>
</dbReference>
<evidence type="ECO:0000313" key="3">
    <source>
        <dbReference type="EMBL" id="KRG19999.1"/>
    </source>
</evidence>
<gene>
    <name evidence="3" type="ORF">CC99x_00220</name>
    <name evidence="4" type="ORF">CC99x_005830</name>
</gene>
<feature type="transmembrane region" description="Helical" evidence="2">
    <location>
        <begin position="370"/>
        <end position="391"/>
    </location>
</feature>
<dbReference type="GO" id="GO:0015297">
    <property type="term" value="F:antiporter activity"/>
    <property type="evidence" value="ECO:0007669"/>
    <property type="project" value="InterPro"/>
</dbReference>
<feature type="transmembrane region" description="Helical" evidence="2">
    <location>
        <begin position="201"/>
        <end position="221"/>
    </location>
</feature>
<reference evidence="4" key="2">
    <citation type="journal article" date="2016" name="Genome Announc.">
        <title>Draft Genome Sequences of Two Novel Amoeba-Resistant Intranuclear Bacteria, 'Candidatus Berkiella cookevillensis' and 'Candidatus Berkiella aquae'.</title>
        <authorList>
            <person name="Mehari Y.T."/>
            <person name="Arivett B.A."/>
            <person name="Farone A.L."/>
            <person name="Gunderson J.H."/>
            <person name="Farone M.B."/>
        </authorList>
    </citation>
    <scope>NUCLEOTIDE SEQUENCE</scope>
    <source>
        <strain evidence="4">CC99</strain>
    </source>
</reference>
<dbReference type="InterPro" id="IPR002528">
    <property type="entry name" value="MATE_fam"/>
</dbReference>
<keyword evidence="2" id="KW-1133">Transmembrane helix</keyword>
<dbReference type="OrthoDB" id="9780160at2"/>
<reference evidence="3" key="1">
    <citation type="submission" date="2015-09" db="EMBL/GenBank/DDBJ databases">
        <title>Draft Genome Sequences of Two Novel Amoeba-resistant Intranuclear Bacteria, Candidatus Berkiella cookevillensis and Candidatus Berkiella aquae.</title>
        <authorList>
            <person name="Mehari Y.T."/>
            <person name="Arivett B.A."/>
            <person name="Farone A.L."/>
            <person name="Gunderson J.H."/>
            <person name="Farone M.B."/>
        </authorList>
    </citation>
    <scope>NUCLEOTIDE SEQUENCE [LARGE SCALE GENOMIC DNA]</scope>
    <source>
        <strain evidence="3">CC99</strain>
    </source>
</reference>
<dbReference type="Proteomes" id="UP000051494">
    <property type="component" value="Unassembled WGS sequence"/>
</dbReference>
<keyword evidence="2" id="KW-0812">Transmembrane</keyword>
<sequence>MTSKQQIMFSPLTKYPIGSLREMTALSVPLMLSALSGALMMFFDRFILAHYSISAMNAAVTAGMSVLVFQILVIGVASIAEVYVGQHYGAKEYNKVAAPVWQMIWFSLACSLILIPIAQLIPEAFIPERFHTEGAPYFKILLSFSALVGMNAALCAFFIGQGKVKLITYVVILGNIINIIADIILIFGVSSWLEPMGTKGAAIATIISQIFQCCVLFFAFLNKNNRSQFSTHIIKFDFYYFWQCFKIGFPNALGHMIEFAAWSIQLHLLSMASVYHITVATIGQSIFGLVAFTTEGLQKAIIAIASNLIGAKHYAPIKRVFRSAFSLHLIIALLIVTPLALHPEWFLNDFLTAEKDPYMIQMVFTYAKVAAYWIFLYFIFDGIVWICAGFLTAHKDTVFILCTNAFNAWFFALLPTYWFIVVKHNTPDKAWAMIVIYGFVNMLCFAWRLRSKLKQNIIHPSKSIVH</sequence>
<dbReference type="GO" id="GO:0005886">
    <property type="term" value="C:plasma membrane"/>
    <property type="evidence" value="ECO:0007669"/>
    <property type="project" value="TreeGrafter"/>
</dbReference>
<dbReference type="STRING" id="437022.CC99x_00220"/>
<protein>
    <submittedName>
        <fullName evidence="3">Multidrug efflux protein</fullName>
    </submittedName>
</protein>